<gene>
    <name evidence="2" type="ORF">FQK01_02745</name>
</gene>
<evidence type="ECO:0000256" key="1">
    <source>
        <dbReference type="SAM" id="Phobius"/>
    </source>
</evidence>
<evidence type="ECO:0000313" key="2">
    <source>
        <dbReference type="EMBL" id="TWQ56458.1"/>
    </source>
</evidence>
<keyword evidence="3" id="KW-1185">Reference proteome</keyword>
<keyword evidence="1" id="KW-1133">Transmembrane helix</keyword>
<dbReference type="EMBL" id="VOCK01000003">
    <property type="protein sequence ID" value="TWQ56458.1"/>
    <property type="molecule type" value="Genomic_DNA"/>
</dbReference>
<name>A0ABD7SG26_XANVA</name>
<organism evidence="2 3">
    <name type="scientific">Xanthomonas vasicola</name>
    <dbReference type="NCBI Taxonomy" id="56459"/>
    <lineage>
        <taxon>Bacteria</taxon>
        <taxon>Pseudomonadati</taxon>
        <taxon>Pseudomonadota</taxon>
        <taxon>Gammaproteobacteria</taxon>
        <taxon>Lysobacterales</taxon>
        <taxon>Lysobacteraceae</taxon>
        <taxon>Xanthomonas</taxon>
    </lineage>
</organism>
<dbReference type="RefSeq" id="WP_039437184.1">
    <property type="nucleotide sequence ID" value="NZ_JAUPCI020000040.1"/>
</dbReference>
<evidence type="ECO:0008006" key="4">
    <source>
        <dbReference type="Google" id="ProtNLM"/>
    </source>
</evidence>
<keyword evidence="1" id="KW-0812">Transmembrane</keyword>
<sequence>MGMLDGVSQCWWLSRYCIVNWDAWAAIATAVGVCTALAAPWLRDMAFRRKANAIFSLAYIHELKRVAAVLHNFETAFPYGSGSVFQREAEMSFGFDLTSRADFQALTEQLAMTTGYDVDLSKWPSVSITLAYKVASALHAVVRFEHGAQIGNTIKSDGNWSDFWGLYYWALKEAQRELNEAIHAVEAWTTDDRRASVPLE</sequence>
<proteinExistence type="predicted"/>
<dbReference type="AlphaFoldDB" id="A0ABD7SG26"/>
<comment type="caution">
    <text evidence="2">The sequence shown here is derived from an EMBL/GenBank/DDBJ whole genome shotgun (WGS) entry which is preliminary data.</text>
</comment>
<accession>A0ABD7SG26</accession>
<evidence type="ECO:0000313" key="3">
    <source>
        <dbReference type="Proteomes" id="UP000320455"/>
    </source>
</evidence>
<protein>
    <recommendedName>
        <fullName evidence="4">DUF4760 domain-containing protein</fullName>
    </recommendedName>
</protein>
<feature type="transmembrane region" description="Helical" evidence="1">
    <location>
        <begin position="23"/>
        <end position="42"/>
    </location>
</feature>
<dbReference type="Proteomes" id="UP000320455">
    <property type="component" value="Unassembled WGS sequence"/>
</dbReference>
<reference evidence="3" key="1">
    <citation type="journal article" date="2020" name="Phytopathology">
        <title>Genomic acquisitions in emerging populations of Xanthomonas vasicola pv. vasculorum infecting corn in the U.S. and Argentina.</title>
        <authorList>
            <person name="Perez-Quintero A.L."/>
        </authorList>
    </citation>
    <scope>NUCLEOTIDE SEQUENCE [LARGE SCALE GENOMIC DNA]</scope>
    <source>
        <strain evidence="3">Xvh-L</strain>
    </source>
</reference>
<keyword evidence="1" id="KW-0472">Membrane</keyword>